<comment type="caution">
    <text evidence="1">The sequence shown here is derived from an EMBL/GenBank/DDBJ whole genome shotgun (WGS) entry which is preliminary data.</text>
</comment>
<gene>
    <name evidence="1" type="ORF">GJV26_20205</name>
</gene>
<dbReference type="RefSeq" id="WP_155710538.1">
    <property type="nucleotide sequence ID" value="NZ_BMWU01000019.1"/>
</dbReference>
<evidence type="ECO:0000313" key="1">
    <source>
        <dbReference type="EMBL" id="MUI14767.1"/>
    </source>
</evidence>
<accession>A0A6I3XEB6</accession>
<dbReference type="OrthoDB" id="9988231at2"/>
<reference evidence="1 2" key="1">
    <citation type="submission" date="2019-11" db="EMBL/GenBank/DDBJ databases">
        <title>Draft Genome Sequences of Six Type Strains of the Genus Massilia.</title>
        <authorList>
            <person name="Miess H."/>
            <person name="Frediansyah A."/>
            <person name="Goeker M."/>
            <person name="Gross H."/>
        </authorList>
    </citation>
    <scope>NUCLEOTIDE SEQUENCE [LARGE SCALE GENOMIC DNA]</scope>
    <source>
        <strain evidence="1 2">DSM 17513</strain>
    </source>
</reference>
<evidence type="ECO:0000313" key="2">
    <source>
        <dbReference type="Proteomes" id="UP000431684"/>
    </source>
</evidence>
<organism evidence="1 2">
    <name type="scientific">Pseudoduganella dura</name>
    <dbReference type="NCBI Taxonomy" id="321982"/>
    <lineage>
        <taxon>Bacteria</taxon>
        <taxon>Pseudomonadati</taxon>
        <taxon>Pseudomonadota</taxon>
        <taxon>Betaproteobacteria</taxon>
        <taxon>Burkholderiales</taxon>
        <taxon>Oxalobacteraceae</taxon>
        <taxon>Telluria group</taxon>
        <taxon>Pseudoduganella</taxon>
    </lineage>
</organism>
<sequence length="80" mass="8546">MHAVFISTRRHPRLALFAVALAFVLAASLAWGGMPWLLMVPVTFMLGRSYGTGADLQDMSGQPQYGVGAALAGFTPAHRD</sequence>
<dbReference type="EMBL" id="WNWM01000002">
    <property type="protein sequence ID" value="MUI14767.1"/>
    <property type="molecule type" value="Genomic_DNA"/>
</dbReference>
<proteinExistence type="predicted"/>
<protein>
    <submittedName>
        <fullName evidence="1">Uncharacterized protein</fullName>
    </submittedName>
</protein>
<keyword evidence="2" id="KW-1185">Reference proteome</keyword>
<dbReference type="Proteomes" id="UP000431684">
    <property type="component" value="Unassembled WGS sequence"/>
</dbReference>
<dbReference type="AlphaFoldDB" id="A0A6I3XEB6"/>
<name>A0A6I3XEB6_9BURK</name>